<proteinExistence type="predicted"/>
<feature type="non-terminal residue" evidence="1">
    <location>
        <position position="1"/>
    </location>
</feature>
<organism evidence="1 2">
    <name type="scientific">Pristionchus entomophagus</name>
    <dbReference type="NCBI Taxonomy" id="358040"/>
    <lineage>
        <taxon>Eukaryota</taxon>
        <taxon>Metazoa</taxon>
        <taxon>Ecdysozoa</taxon>
        <taxon>Nematoda</taxon>
        <taxon>Chromadorea</taxon>
        <taxon>Rhabditida</taxon>
        <taxon>Rhabditina</taxon>
        <taxon>Diplogasteromorpha</taxon>
        <taxon>Diplogasteroidea</taxon>
        <taxon>Neodiplogasteridae</taxon>
        <taxon>Pristionchus</taxon>
    </lineage>
</organism>
<accession>A0AAV5U4H5</accession>
<keyword evidence="2" id="KW-1185">Reference proteome</keyword>
<protein>
    <submittedName>
        <fullName evidence="1">Uncharacterized protein</fullName>
    </submittedName>
</protein>
<reference evidence="1" key="1">
    <citation type="submission" date="2023-10" db="EMBL/GenBank/DDBJ databases">
        <title>Genome assembly of Pristionchus species.</title>
        <authorList>
            <person name="Yoshida K."/>
            <person name="Sommer R.J."/>
        </authorList>
    </citation>
    <scope>NUCLEOTIDE SEQUENCE</scope>
    <source>
        <strain evidence="1">RS0144</strain>
    </source>
</reference>
<comment type="caution">
    <text evidence="1">The sequence shown here is derived from an EMBL/GenBank/DDBJ whole genome shotgun (WGS) entry which is preliminary data.</text>
</comment>
<dbReference type="Proteomes" id="UP001432027">
    <property type="component" value="Unassembled WGS sequence"/>
</dbReference>
<evidence type="ECO:0000313" key="2">
    <source>
        <dbReference type="Proteomes" id="UP001432027"/>
    </source>
</evidence>
<dbReference type="AlphaFoldDB" id="A0AAV5U4H5"/>
<dbReference type="EMBL" id="BTSX01000005">
    <property type="protein sequence ID" value="GMT01029.1"/>
    <property type="molecule type" value="Genomic_DNA"/>
</dbReference>
<name>A0AAV5U4H5_9BILA</name>
<sequence length="79" mass="9442">EALHQVYKGMMDRSMNLRDFVIGLKHHSGKQTQFLELIGITILCDYDPYHHHLQVFSEREDIEVFFFSSINPMMMMMMM</sequence>
<feature type="non-terminal residue" evidence="1">
    <location>
        <position position="79"/>
    </location>
</feature>
<evidence type="ECO:0000313" key="1">
    <source>
        <dbReference type="EMBL" id="GMT01029.1"/>
    </source>
</evidence>
<gene>
    <name evidence="1" type="ORF">PENTCL1PPCAC_23203</name>
</gene>